<proteinExistence type="inferred from homology"/>
<dbReference type="FunFam" id="1.10.10.10:FF:000001">
    <property type="entry name" value="LysR family transcriptional regulator"/>
    <property type="match status" value="1"/>
</dbReference>
<dbReference type="SUPFAM" id="SSF46785">
    <property type="entry name" value="Winged helix' DNA-binding domain"/>
    <property type="match status" value="1"/>
</dbReference>
<keyword evidence="4" id="KW-0804">Transcription</keyword>
<evidence type="ECO:0000256" key="1">
    <source>
        <dbReference type="ARBA" id="ARBA00009437"/>
    </source>
</evidence>
<dbReference type="InterPro" id="IPR000847">
    <property type="entry name" value="LysR_HTH_N"/>
</dbReference>
<dbReference type="PANTHER" id="PTHR30537:SF5">
    <property type="entry name" value="HTH-TYPE TRANSCRIPTIONAL ACTIVATOR TTDR-RELATED"/>
    <property type="match status" value="1"/>
</dbReference>
<evidence type="ECO:0000313" key="7">
    <source>
        <dbReference type="Proteomes" id="UP000194161"/>
    </source>
</evidence>
<dbReference type="InterPro" id="IPR036388">
    <property type="entry name" value="WH-like_DNA-bd_sf"/>
</dbReference>
<dbReference type="GO" id="GO:0003677">
    <property type="term" value="F:DNA binding"/>
    <property type="evidence" value="ECO:0007669"/>
    <property type="project" value="UniProtKB-KW"/>
</dbReference>
<dbReference type="GO" id="GO:0003700">
    <property type="term" value="F:DNA-binding transcription factor activity"/>
    <property type="evidence" value="ECO:0007669"/>
    <property type="project" value="InterPro"/>
</dbReference>
<dbReference type="PROSITE" id="PS50931">
    <property type="entry name" value="HTH_LYSR"/>
    <property type="match status" value="1"/>
</dbReference>
<dbReference type="SUPFAM" id="SSF53850">
    <property type="entry name" value="Periplasmic binding protein-like II"/>
    <property type="match status" value="1"/>
</dbReference>
<sequence>MTHGCVFIGKLRGPRTTERTTMDDLRGLATLALVVETGSFRKAAMTLGVAPQATSKTVRQLEAQLGVRLLHRTTRSLNLTEEGAQLLAQVGPALANIRTAVDELRDSKKEVGGTLRVTAPRSVGRHFVLPLVPRFMALYPELRIEFELEDRLTDSVQERVDVGFRMWSGVDRNVVARRLLDIQQWVCASPEYIQRHGRPRKWADLARHRCTGFRHATSGRVMPWEYVNEGNVTCTDLLPRFVTNDIEAELDAVLGGAGIGQIPDFVARPLVDSGRLVHLLKTHLTERIGLYIYYPQRTQMPQRTRRFIDFVIERIGQ</sequence>
<comment type="similarity">
    <text evidence="1">Belongs to the LysR transcriptional regulatory family.</text>
</comment>
<protein>
    <recommendedName>
        <fullName evidence="5">HTH lysR-type domain-containing protein</fullName>
    </recommendedName>
</protein>
<accession>A0A1W6ZCJ6</accession>
<dbReference type="Pfam" id="PF00126">
    <property type="entry name" value="HTH_1"/>
    <property type="match status" value="1"/>
</dbReference>
<evidence type="ECO:0000256" key="4">
    <source>
        <dbReference type="ARBA" id="ARBA00023163"/>
    </source>
</evidence>
<dbReference type="PANTHER" id="PTHR30537">
    <property type="entry name" value="HTH-TYPE TRANSCRIPTIONAL REGULATOR"/>
    <property type="match status" value="1"/>
</dbReference>
<dbReference type="Gene3D" id="3.40.190.290">
    <property type="match status" value="1"/>
</dbReference>
<dbReference type="InterPro" id="IPR005119">
    <property type="entry name" value="LysR_subst-bd"/>
</dbReference>
<keyword evidence="2" id="KW-0805">Transcription regulation</keyword>
<dbReference type="Pfam" id="PF03466">
    <property type="entry name" value="LysR_substrate"/>
    <property type="match status" value="1"/>
</dbReference>
<dbReference type="Proteomes" id="UP000194161">
    <property type="component" value="Chromosome"/>
</dbReference>
<reference evidence="6 7" key="1">
    <citation type="submission" date="2017-05" db="EMBL/GenBank/DDBJ databases">
        <title>Complete and WGS of Bordetella genogroups.</title>
        <authorList>
            <person name="Spilker T."/>
            <person name="LiPuma J."/>
        </authorList>
    </citation>
    <scope>NUCLEOTIDE SEQUENCE [LARGE SCALE GENOMIC DNA]</scope>
    <source>
        <strain evidence="6 7">AU7206</strain>
    </source>
</reference>
<dbReference type="KEGG" id="bgm:CAL15_12440"/>
<evidence type="ECO:0000259" key="5">
    <source>
        <dbReference type="PROSITE" id="PS50931"/>
    </source>
</evidence>
<name>A0A1W6ZCJ6_9BORD</name>
<dbReference type="EMBL" id="CP021111">
    <property type="protein sequence ID" value="ARP95113.1"/>
    <property type="molecule type" value="Genomic_DNA"/>
</dbReference>
<evidence type="ECO:0000256" key="3">
    <source>
        <dbReference type="ARBA" id="ARBA00023125"/>
    </source>
</evidence>
<dbReference type="STRING" id="463040.CAL15_12440"/>
<dbReference type="Gene3D" id="1.10.10.10">
    <property type="entry name" value="Winged helix-like DNA-binding domain superfamily/Winged helix DNA-binding domain"/>
    <property type="match status" value="1"/>
</dbReference>
<keyword evidence="3" id="KW-0238">DNA-binding</keyword>
<evidence type="ECO:0000256" key="2">
    <source>
        <dbReference type="ARBA" id="ARBA00023015"/>
    </source>
</evidence>
<gene>
    <name evidence="6" type="ORF">CAL15_12440</name>
</gene>
<keyword evidence="7" id="KW-1185">Reference proteome</keyword>
<dbReference type="OrthoDB" id="8523827at2"/>
<feature type="domain" description="HTH lysR-type" evidence="5">
    <location>
        <begin position="23"/>
        <end position="80"/>
    </location>
</feature>
<dbReference type="InterPro" id="IPR036390">
    <property type="entry name" value="WH_DNA-bd_sf"/>
</dbReference>
<organism evidence="6 7">
    <name type="scientific">Bordetella genomosp. 13</name>
    <dbReference type="NCBI Taxonomy" id="463040"/>
    <lineage>
        <taxon>Bacteria</taxon>
        <taxon>Pseudomonadati</taxon>
        <taxon>Pseudomonadota</taxon>
        <taxon>Betaproteobacteria</taxon>
        <taxon>Burkholderiales</taxon>
        <taxon>Alcaligenaceae</taxon>
        <taxon>Bordetella</taxon>
    </lineage>
</organism>
<dbReference type="CDD" id="cd08422">
    <property type="entry name" value="PBP2_CrgA_like"/>
    <property type="match status" value="1"/>
</dbReference>
<dbReference type="InterPro" id="IPR058163">
    <property type="entry name" value="LysR-type_TF_proteobact-type"/>
</dbReference>
<dbReference type="AlphaFoldDB" id="A0A1W6ZCJ6"/>
<evidence type="ECO:0000313" key="6">
    <source>
        <dbReference type="EMBL" id="ARP95113.1"/>
    </source>
</evidence>